<evidence type="ECO:0008006" key="3">
    <source>
        <dbReference type="Google" id="ProtNLM"/>
    </source>
</evidence>
<dbReference type="EMBL" id="CH445343">
    <property type="protein sequence ID" value="EAT81273.2"/>
    <property type="molecule type" value="Genomic_DNA"/>
</dbReference>
<accession>Q0U9J9</accession>
<organism evidence="1 2">
    <name type="scientific">Phaeosphaeria nodorum (strain SN15 / ATCC MYA-4574 / FGSC 10173)</name>
    <name type="common">Glume blotch fungus</name>
    <name type="synonym">Parastagonospora nodorum</name>
    <dbReference type="NCBI Taxonomy" id="321614"/>
    <lineage>
        <taxon>Eukaryota</taxon>
        <taxon>Fungi</taxon>
        <taxon>Dikarya</taxon>
        <taxon>Ascomycota</taxon>
        <taxon>Pezizomycotina</taxon>
        <taxon>Dothideomycetes</taxon>
        <taxon>Pleosporomycetidae</taxon>
        <taxon>Pleosporales</taxon>
        <taxon>Pleosporineae</taxon>
        <taxon>Phaeosphaeriaceae</taxon>
        <taxon>Parastagonospora</taxon>
    </lineage>
</organism>
<sequence>MSTQDSTVPCKFPWKIYDYEKSSDTVDIHANKGSSIQVHDDLHVSVLRHRSGFFHTHRPVITFPVDNFAVLAAYTTWLYQGRLSRDDSSLPTSRLFYCQLYAFALRSDTPMLQNAALDEFLLTIDEDNSVRGDLTDYVKHNCPGSKMWQLIEDVGSGRRPRVRKQLGEMHYPICGRYHVHAEADLRDGELFYIDPPGSGGKLVKW</sequence>
<protein>
    <recommendedName>
        <fullName evidence="3">BTB domain-containing protein</fullName>
    </recommendedName>
</protein>
<dbReference type="RefSeq" id="XP_001801805.1">
    <property type="nucleotide sequence ID" value="XM_001801753.1"/>
</dbReference>
<dbReference type="InParanoid" id="Q0U9J9"/>
<evidence type="ECO:0000313" key="2">
    <source>
        <dbReference type="Proteomes" id="UP000001055"/>
    </source>
</evidence>
<dbReference type="KEGG" id="pno:SNOG_11565"/>
<dbReference type="AlphaFoldDB" id="Q0U9J9"/>
<dbReference type="GeneID" id="5978713"/>
<dbReference type="Proteomes" id="UP000001055">
    <property type="component" value="Unassembled WGS sequence"/>
</dbReference>
<reference evidence="2" key="1">
    <citation type="journal article" date="2007" name="Plant Cell">
        <title>Dothideomycete-plant interactions illuminated by genome sequencing and EST analysis of the wheat pathogen Stagonospora nodorum.</title>
        <authorList>
            <person name="Hane J.K."/>
            <person name="Lowe R.G."/>
            <person name="Solomon P.S."/>
            <person name="Tan K.C."/>
            <person name="Schoch C.L."/>
            <person name="Spatafora J.W."/>
            <person name="Crous P.W."/>
            <person name="Kodira C."/>
            <person name="Birren B.W."/>
            <person name="Galagan J.E."/>
            <person name="Torriani S.F."/>
            <person name="McDonald B.A."/>
            <person name="Oliver R.P."/>
        </authorList>
    </citation>
    <scope>NUCLEOTIDE SEQUENCE [LARGE SCALE GENOMIC DNA]</scope>
    <source>
        <strain evidence="2">SN15 / ATCC MYA-4574 / FGSC 10173</strain>
    </source>
</reference>
<evidence type="ECO:0000313" key="1">
    <source>
        <dbReference type="EMBL" id="EAT81273.2"/>
    </source>
</evidence>
<name>Q0U9J9_PHANO</name>
<proteinExistence type="predicted"/>
<gene>
    <name evidence="1" type="ORF">SNOG_11565</name>
</gene>
<dbReference type="VEuPathDB" id="FungiDB:JI435_115650"/>